<dbReference type="RefSeq" id="WP_342160212.1">
    <property type="nucleotide sequence ID" value="NZ_JBCDNA010000002.1"/>
</dbReference>
<comment type="caution">
    <text evidence="2">The sequence shown here is derived from an EMBL/GenBank/DDBJ whole genome shotgun (WGS) entry which is preliminary data.</text>
</comment>
<dbReference type="SUPFAM" id="SSF48452">
    <property type="entry name" value="TPR-like"/>
    <property type="match status" value="3"/>
</dbReference>
<gene>
    <name evidence="2" type="ORF">AABB81_09640</name>
</gene>
<feature type="signal peptide" evidence="1">
    <location>
        <begin position="1"/>
        <end position="18"/>
    </location>
</feature>
<keyword evidence="1" id="KW-0732">Signal</keyword>
<dbReference type="Pfam" id="PF13181">
    <property type="entry name" value="TPR_8"/>
    <property type="match status" value="1"/>
</dbReference>
<proteinExistence type="predicted"/>
<dbReference type="InterPro" id="IPR011990">
    <property type="entry name" value="TPR-like_helical_dom_sf"/>
</dbReference>
<evidence type="ECO:0000313" key="2">
    <source>
        <dbReference type="EMBL" id="MEL4456156.1"/>
    </source>
</evidence>
<dbReference type="SMART" id="SM00028">
    <property type="entry name" value="TPR"/>
    <property type="match status" value="5"/>
</dbReference>
<organism evidence="2 3">
    <name type="scientific">Lutimonas vermicola</name>
    <dbReference type="NCBI Taxonomy" id="414288"/>
    <lineage>
        <taxon>Bacteria</taxon>
        <taxon>Pseudomonadati</taxon>
        <taxon>Bacteroidota</taxon>
        <taxon>Flavobacteriia</taxon>
        <taxon>Flavobacteriales</taxon>
        <taxon>Flavobacteriaceae</taxon>
        <taxon>Lutimonas</taxon>
    </lineage>
</organism>
<dbReference type="Proteomes" id="UP001474120">
    <property type="component" value="Unassembled WGS sequence"/>
</dbReference>
<accession>A0ABU9L147</accession>
<feature type="chain" id="PRO_5046867603" evidence="1">
    <location>
        <begin position="19"/>
        <end position="597"/>
    </location>
</feature>
<dbReference type="Pfam" id="PF13174">
    <property type="entry name" value="TPR_6"/>
    <property type="match status" value="1"/>
</dbReference>
<evidence type="ECO:0000256" key="1">
    <source>
        <dbReference type="SAM" id="SignalP"/>
    </source>
</evidence>
<reference evidence="2 3" key="1">
    <citation type="submission" date="2024-04" db="EMBL/GenBank/DDBJ databases">
        <title>whole genome sequencing of Lutimonas vermicola strain IMCC1616.</title>
        <authorList>
            <person name="Bae S.S."/>
        </authorList>
    </citation>
    <scope>NUCLEOTIDE SEQUENCE [LARGE SCALE GENOMIC DNA]</scope>
    <source>
        <strain evidence="2 3">IMCC1616</strain>
    </source>
</reference>
<dbReference type="Gene3D" id="1.25.40.10">
    <property type="entry name" value="Tetratricopeptide repeat domain"/>
    <property type="match status" value="3"/>
</dbReference>
<keyword evidence="3" id="KW-1185">Reference proteome</keyword>
<protein>
    <submittedName>
        <fullName evidence="2">Tetratricopeptide repeat protein</fullName>
    </submittedName>
</protein>
<dbReference type="EMBL" id="JBCDNA010000002">
    <property type="protein sequence ID" value="MEL4456156.1"/>
    <property type="molecule type" value="Genomic_DNA"/>
</dbReference>
<name>A0ABU9L147_9FLAO</name>
<dbReference type="InterPro" id="IPR019734">
    <property type="entry name" value="TPR_rpt"/>
</dbReference>
<evidence type="ECO:0000313" key="3">
    <source>
        <dbReference type="Proteomes" id="UP001474120"/>
    </source>
</evidence>
<sequence>MKFAIIVICILFSLKGHAQSAELANAYFRKGEYEKAILLYQPLFESNPIRQDYFKSLLTCYQQVDSFTDAQTLIEGQIQRFPEQVYLFVELGYNYQLQGNLKLAEQYYEQSLNYVKQRPNYGFMIGRSFRQNHLLDQALQSYQIAKELNPKLNTEISEAQIYGEKGDLDKMFDLYLDLVDKNENYFSTVQRYVASFISGDKYDPNNILFKKLLLKRAQTNQKDAWNILLSWLFMQQQEYKKALTQEKSLFNRKPGSLERIQEIGYISFENKDYETSANAFEFMLSKEEEVIIDAQATLFAEIYLLKIENNTLKKGENRERIDGKFEELIHEYGYREETLELHLAYADFLTFDFNKPEKAIQHLEKISERAETPFQKGLIDMKTADILVFTNQFNQALIKYTKIQYDLKNSELAQEARFKVARTSYFKGDFQWAQNQLKVLKSSTSQLIANDALGLSLKIGNNIDKDSLNEGLQIYARAELLGFQQKYKQAIDTLSYVLTQFKGQQIEDDALFSQAVYYQNTGDYKAAELNLLSLLDFHPESLLIDDSIFTLGELYRDHLNEPEKAKSMFERIIFEFPSSIYLVDARASFRKLRGDEL</sequence>